<reference evidence="2" key="1">
    <citation type="journal article" date="2015" name="Sci. Rep.">
        <title>Tissue- and time-dependent transcription in Ixodes ricinus salivary glands and midguts when blood feeding on the vertebrate host.</title>
        <authorList>
            <person name="Kotsyfakis M."/>
            <person name="Schwarz A."/>
            <person name="Erhart J."/>
            <person name="Ribeiro J.M."/>
        </authorList>
    </citation>
    <scope>NUCLEOTIDE SEQUENCE</scope>
    <source>
        <tissue evidence="2">Salivary gland and midgut</tissue>
    </source>
</reference>
<dbReference type="AlphaFoldDB" id="V5HXW3"/>
<dbReference type="EMBL" id="GANP01003161">
    <property type="protein sequence ID" value="JAB81307.1"/>
    <property type="molecule type" value="mRNA"/>
</dbReference>
<organism evidence="2">
    <name type="scientific">Ixodes ricinus</name>
    <name type="common">Common tick</name>
    <name type="synonym">Acarus ricinus</name>
    <dbReference type="NCBI Taxonomy" id="34613"/>
    <lineage>
        <taxon>Eukaryota</taxon>
        <taxon>Metazoa</taxon>
        <taxon>Ecdysozoa</taxon>
        <taxon>Arthropoda</taxon>
        <taxon>Chelicerata</taxon>
        <taxon>Arachnida</taxon>
        <taxon>Acari</taxon>
        <taxon>Parasitiformes</taxon>
        <taxon>Ixodida</taxon>
        <taxon>Ixodoidea</taxon>
        <taxon>Ixodidae</taxon>
        <taxon>Ixodinae</taxon>
        <taxon>Ixodes</taxon>
    </lineage>
</organism>
<evidence type="ECO:0000256" key="1">
    <source>
        <dbReference type="SAM" id="MobiDB-lite"/>
    </source>
</evidence>
<accession>V5HXW3</accession>
<name>V5HXW3_IXORI</name>
<feature type="compositionally biased region" description="Low complexity" evidence="1">
    <location>
        <begin position="87"/>
        <end position="99"/>
    </location>
</feature>
<proteinExistence type="evidence at transcript level"/>
<sequence length="272" mass="31106">MPETPVPVNNAKKVIAIARQCLDRLEKILGTSLNMFYAEQERFNETYSCPGADSMDPFDCGQLGEAGLPPVTFVAPRLLTRPSNEQSSTRRSSEPSETTALLPNPMFATQSVRNARAATLLPMEQVQQENSVVCKRYQRLIQRTRDPAVKENLRLELQRRLVDNLTMARAKQAEYLRQLKEQEKRTADMAWRKLQGAGECATPEDRERRERLYGGVLQYEDQHEWPPGFTKVWWSLIPKASRQRRHLVMHILGGRQATRSASGWPRSGRGCR</sequence>
<evidence type="ECO:0000313" key="2">
    <source>
        <dbReference type="EMBL" id="JAB81307.1"/>
    </source>
</evidence>
<protein>
    <submittedName>
        <fullName evidence="2">Uncharacterized protein</fullName>
    </submittedName>
</protein>
<feature type="region of interest" description="Disordered" evidence="1">
    <location>
        <begin position="79"/>
        <end position="101"/>
    </location>
</feature>